<dbReference type="InterPro" id="IPR036864">
    <property type="entry name" value="Zn2-C6_fun-type_DNA-bd_sf"/>
</dbReference>
<evidence type="ECO:0000256" key="2">
    <source>
        <dbReference type="ARBA" id="ARBA00023242"/>
    </source>
</evidence>
<dbReference type="InterPro" id="IPR001138">
    <property type="entry name" value="Zn2Cys6_DnaBD"/>
</dbReference>
<dbReference type="PANTHER" id="PTHR37534:SF39">
    <property type="entry name" value="TRANSCRIPTION FACTOR DOMAIN-CONTAINING PROTEIN"/>
    <property type="match status" value="1"/>
</dbReference>
<dbReference type="InterPro" id="IPR021858">
    <property type="entry name" value="Fun_TF"/>
</dbReference>
<reference evidence="4 5" key="1">
    <citation type="submission" date="2019-06" db="EMBL/GenBank/DDBJ databases">
        <authorList>
            <person name="Broberg M."/>
        </authorList>
    </citation>
    <scope>NUCLEOTIDE SEQUENCE [LARGE SCALE GENOMIC DNA]</scope>
</reference>
<comment type="caution">
    <text evidence="4">The sequence shown here is derived from an EMBL/GenBank/DDBJ whole genome shotgun (WGS) entry which is preliminary data.</text>
</comment>
<organism evidence="4 5">
    <name type="scientific">Bionectria ochroleuca</name>
    <name type="common">Gliocladium roseum</name>
    <dbReference type="NCBI Taxonomy" id="29856"/>
    <lineage>
        <taxon>Eukaryota</taxon>
        <taxon>Fungi</taxon>
        <taxon>Dikarya</taxon>
        <taxon>Ascomycota</taxon>
        <taxon>Pezizomycotina</taxon>
        <taxon>Sordariomycetes</taxon>
        <taxon>Hypocreomycetidae</taxon>
        <taxon>Hypocreales</taxon>
        <taxon>Bionectriaceae</taxon>
        <taxon>Clonostachys</taxon>
    </lineage>
</organism>
<evidence type="ECO:0000313" key="4">
    <source>
        <dbReference type="EMBL" id="VUC30005.1"/>
    </source>
</evidence>
<evidence type="ECO:0000259" key="3">
    <source>
        <dbReference type="PROSITE" id="PS50048"/>
    </source>
</evidence>
<dbReference type="Gene3D" id="4.10.240.10">
    <property type="entry name" value="Zn(2)-C6 fungal-type DNA-binding domain"/>
    <property type="match status" value="1"/>
</dbReference>
<comment type="subcellular location">
    <subcellularLocation>
        <location evidence="1">Nucleus</location>
    </subcellularLocation>
</comment>
<dbReference type="Proteomes" id="UP000766486">
    <property type="component" value="Unassembled WGS sequence"/>
</dbReference>
<protein>
    <recommendedName>
        <fullName evidence="3">Zn(2)-C6 fungal-type domain-containing protein</fullName>
    </recommendedName>
</protein>
<sequence>MRESRESKAGRSCGNCRGRRIRCDRRAPSCANCVAAKLQCQGYGIRLSWPRAGDKKRAVLAPDLGPWDKCNVPQAKVLKSRFFINMENWHVAAYYNAMSSSGVRTMKETACQNQIPKPIHLSLVEEKDTSLLHYYLQNAASFLLNPMGSLAQMLLQIGLADSSPSSVAVLNGLLAISALHVSGEARAIKFKTKAITMTKASLNVEGPVSTVMGNLAASMLLYLFETLHMSSPTAWSTYLGGVKQVLRHSARRGAFSKYKVILDWIVYHETMAKFGQLYWPKDGGLTPFCHNRASSLFQKPGLEDDDVMDATGCDRHILDVISQIFDLSNGKEASVPSPPTNFLGLECQLRQKLRKLPESDLVPGTSPWMHAITMLHCLAAILWMNRSVNGYLGTEGSHQSLVAQAVEIIVRLKICDLPWPLFIIAGEMRTEEQRRIVLDIIFQTRERSKSKHMDMVQELVEALWNYNDLDPNGLLHYNEKLRCVIQAYQWILPFT</sequence>
<feature type="domain" description="Zn(2)-C6 fungal-type" evidence="3">
    <location>
        <begin position="12"/>
        <end position="40"/>
    </location>
</feature>
<dbReference type="PROSITE" id="PS50048">
    <property type="entry name" value="ZN2_CY6_FUNGAL_2"/>
    <property type="match status" value="1"/>
</dbReference>
<proteinExistence type="predicted"/>
<name>A0ABY6UFL7_BIOOC</name>
<keyword evidence="5" id="KW-1185">Reference proteome</keyword>
<dbReference type="SUPFAM" id="SSF57701">
    <property type="entry name" value="Zn2/Cys6 DNA-binding domain"/>
    <property type="match status" value="1"/>
</dbReference>
<dbReference type="Pfam" id="PF11951">
    <property type="entry name" value="Fungal_trans_2"/>
    <property type="match status" value="1"/>
</dbReference>
<evidence type="ECO:0000313" key="5">
    <source>
        <dbReference type="Proteomes" id="UP000766486"/>
    </source>
</evidence>
<dbReference type="Pfam" id="PF00172">
    <property type="entry name" value="Zn_clus"/>
    <property type="match status" value="1"/>
</dbReference>
<accession>A0ABY6UFL7</accession>
<gene>
    <name evidence="4" type="ORF">CLO192961_LOCUS273328</name>
</gene>
<keyword evidence="2" id="KW-0539">Nucleus</keyword>
<dbReference type="PROSITE" id="PS00463">
    <property type="entry name" value="ZN2_CY6_FUNGAL_1"/>
    <property type="match status" value="1"/>
</dbReference>
<dbReference type="PANTHER" id="PTHR37534">
    <property type="entry name" value="TRANSCRIPTIONAL ACTIVATOR PROTEIN UGA3"/>
    <property type="match status" value="1"/>
</dbReference>
<evidence type="ECO:0000256" key="1">
    <source>
        <dbReference type="ARBA" id="ARBA00004123"/>
    </source>
</evidence>
<dbReference type="SMART" id="SM00066">
    <property type="entry name" value="GAL4"/>
    <property type="match status" value="1"/>
</dbReference>
<dbReference type="EMBL" id="CABFNS010000812">
    <property type="protein sequence ID" value="VUC30005.1"/>
    <property type="molecule type" value="Genomic_DNA"/>
</dbReference>